<evidence type="ECO:0000313" key="2">
    <source>
        <dbReference type="Proteomes" id="UP001058120"/>
    </source>
</evidence>
<gene>
    <name evidence="1" type="ORF">JBF11_03605</name>
</gene>
<name>A0ABY5Y2J4_9BACT</name>
<evidence type="ECO:0000313" key="1">
    <source>
        <dbReference type="EMBL" id="UWX06410.1"/>
    </source>
</evidence>
<dbReference type="EMBL" id="CP065938">
    <property type="protein sequence ID" value="UWX06410.1"/>
    <property type="molecule type" value="Genomic_DNA"/>
</dbReference>
<keyword evidence="2" id="KW-1185">Reference proteome</keyword>
<accession>A0ABY5Y2J4</accession>
<dbReference type="Proteomes" id="UP001058120">
    <property type="component" value="Chromosome"/>
</dbReference>
<proteinExistence type="predicted"/>
<organism evidence="1 2">
    <name type="scientific">Taurinivorans muris</name>
    <dbReference type="NCBI Taxonomy" id="2787751"/>
    <lineage>
        <taxon>Bacteria</taxon>
        <taxon>Pseudomonadati</taxon>
        <taxon>Thermodesulfobacteriota</taxon>
        <taxon>Desulfovibrionia</taxon>
        <taxon>Desulfovibrionales</taxon>
        <taxon>Desulfovibrionaceae</taxon>
        <taxon>Taurinivorans</taxon>
    </lineage>
</organism>
<reference evidence="1" key="1">
    <citation type="submission" date="2020-12" db="EMBL/GenBank/DDBJ databases">
        <title>Taurinivorans muris gen. nov., sp. nov., fundamental and realized metabolic niche of a ubiquitous sulfidogenic bacterium in the murine intestine.</title>
        <authorList>
            <person name="Ye H."/>
            <person name="Hanson B.T."/>
            <person name="Loy A."/>
        </authorList>
    </citation>
    <scope>NUCLEOTIDE SEQUENCE</scope>
    <source>
        <strain evidence="1">LT0009</strain>
    </source>
</reference>
<dbReference type="InterPro" id="IPR006498">
    <property type="entry name" value="Tail_tube"/>
</dbReference>
<protein>
    <submittedName>
        <fullName evidence="1">Phage major tail tube protein</fullName>
    </submittedName>
</protein>
<sequence length="175" mass="19082">MNYIPEQTIAFRIYANGSDLLGVASVELPELSNLTETVSGTGVLGEYESPAMGAFSSMSVTLKWISQTEKAFTMLNPFVPLMLECKGSQQRADKNTGAKYTVPVEITVFGTAKKASTGSFETNKKMENETEIEAIRIINTVNGKQKLLLDKTNMIYAVDGIDIMLPVRANLGLAF</sequence>
<dbReference type="RefSeq" id="WP_334316016.1">
    <property type="nucleotide sequence ID" value="NZ_CP065938.1"/>
</dbReference>
<dbReference type="Pfam" id="PF04985">
    <property type="entry name" value="Phage_tube"/>
    <property type="match status" value="1"/>
</dbReference>